<evidence type="ECO:0000313" key="1">
    <source>
        <dbReference type="EMBL" id="GAT23494.1"/>
    </source>
</evidence>
<dbReference type="Proteomes" id="UP000075230">
    <property type="component" value="Unassembled WGS sequence"/>
</dbReference>
<sequence length="55" mass="5928">MQEGTAEIGFRVNRASAPGRALVNVTAQPHLVFFSDLLPTAAPSEQMIFGFSVIH</sequence>
<protein>
    <submittedName>
        <fullName evidence="1">Monocarboxylate permease</fullName>
    </submittedName>
</protein>
<evidence type="ECO:0000313" key="2">
    <source>
        <dbReference type="Proteomes" id="UP000075230"/>
    </source>
</evidence>
<dbReference type="AlphaFoldDB" id="A0A146FBC1"/>
<reference evidence="2" key="2">
    <citation type="submission" date="2016-02" db="EMBL/GenBank/DDBJ databases">
        <title>Genome sequencing of Aspergillus luchuensis NBRC 4314.</title>
        <authorList>
            <person name="Yamada O."/>
        </authorList>
    </citation>
    <scope>NUCLEOTIDE SEQUENCE [LARGE SCALE GENOMIC DNA]</scope>
    <source>
        <strain evidence="2">RIB 2604</strain>
    </source>
</reference>
<proteinExistence type="predicted"/>
<organism evidence="1 2">
    <name type="scientific">Aspergillus kawachii</name>
    <name type="common">White koji mold</name>
    <name type="synonym">Aspergillus awamori var. kawachi</name>
    <dbReference type="NCBI Taxonomy" id="1069201"/>
    <lineage>
        <taxon>Eukaryota</taxon>
        <taxon>Fungi</taxon>
        <taxon>Dikarya</taxon>
        <taxon>Ascomycota</taxon>
        <taxon>Pezizomycotina</taxon>
        <taxon>Eurotiomycetes</taxon>
        <taxon>Eurotiomycetidae</taxon>
        <taxon>Eurotiales</taxon>
        <taxon>Aspergillaceae</taxon>
        <taxon>Aspergillus</taxon>
        <taxon>Aspergillus subgen. Circumdati</taxon>
    </lineage>
</organism>
<comment type="caution">
    <text evidence="1">The sequence shown here is derived from an EMBL/GenBank/DDBJ whole genome shotgun (WGS) entry which is preliminary data.</text>
</comment>
<name>A0A146FBC1_ASPKA</name>
<dbReference type="EMBL" id="BCWF01000017">
    <property type="protein sequence ID" value="GAT23494.1"/>
    <property type="molecule type" value="Genomic_DNA"/>
</dbReference>
<accession>A0A146FBC1</accession>
<gene>
    <name evidence="1" type="ORF">RIB2604_01706330</name>
</gene>
<reference evidence="1 2" key="1">
    <citation type="journal article" date="2016" name="DNA Res.">
        <title>Genome sequence of Aspergillus luchuensis NBRC 4314.</title>
        <authorList>
            <person name="Yamada O."/>
            <person name="Machida M."/>
            <person name="Hosoyama A."/>
            <person name="Goto M."/>
            <person name="Takahashi T."/>
            <person name="Futagami T."/>
            <person name="Yamagata Y."/>
            <person name="Takeuchi M."/>
            <person name="Kobayashi T."/>
            <person name="Koike H."/>
            <person name="Abe K."/>
            <person name="Asai K."/>
            <person name="Arita M."/>
            <person name="Fujita N."/>
            <person name="Fukuda K."/>
            <person name="Higa K."/>
            <person name="Horikawa H."/>
            <person name="Ishikawa T."/>
            <person name="Jinno K."/>
            <person name="Kato Y."/>
            <person name="Kirimura K."/>
            <person name="Mizutani O."/>
            <person name="Nakasone K."/>
            <person name="Sano M."/>
            <person name="Shiraishi Y."/>
            <person name="Tsukahara M."/>
            <person name="Gomi K."/>
        </authorList>
    </citation>
    <scope>NUCLEOTIDE SEQUENCE [LARGE SCALE GENOMIC DNA]</scope>
    <source>
        <strain evidence="1 2">RIB 2604</strain>
    </source>
</reference>